<reference evidence="2" key="1">
    <citation type="submission" date="2022-07" db="EMBL/GenBank/DDBJ databases">
        <title>Complete genome of Mycoplasma equigenitalium type strain T37.</title>
        <authorList>
            <person name="Spergser J."/>
        </authorList>
    </citation>
    <scope>NUCLEOTIDE SEQUENCE</scope>
    <source>
        <strain evidence="2">T37</strain>
    </source>
</reference>
<dbReference type="Proteomes" id="UP001059576">
    <property type="component" value="Chromosome"/>
</dbReference>
<proteinExistence type="predicted"/>
<keyword evidence="1" id="KW-1133">Transmembrane helix</keyword>
<dbReference type="EMBL" id="CP101808">
    <property type="protein sequence ID" value="UUD36836.1"/>
    <property type="molecule type" value="Genomic_DNA"/>
</dbReference>
<dbReference type="NCBIfam" id="NF045999">
    <property type="entry name" value="MAG1140_fam"/>
    <property type="match status" value="1"/>
</dbReference>
<keyword evidence="1" id="KW-0472">Membrane</keyword>
<evidence type="ECO:0000256" key="1">
    <source>
        <dbReference type="SAM" id="Phobius"/>
    </source>
</evidence>
<evidence type="ECO:0008006" key="4">
    <source>
        <dbReference type="Google" id="ProtNLM"/>
    </source>
</evidence>
<dbReference type="RefSeq" id="WP_129722996.1">
    <property type="nucleotide sequence ID" value="NZ_CP101808.1"/>
</dbReference>
<dbReference type="PROSITE" id="PS51257">
    <property type="entry name" value="PROKAR_LIPOPROTEIN"/>
    <property type="match status" value="1"/>
</dbReference>
<protein>
    <recommendedName>
        <fullName evidence="4">Transmembrane protein</fullName>
    </recommendedName>
</protein>
<organism evidence="2 3">
    <name type="scientific">Mycoplasmopsis equigenitalium</name>
    <dbReference type="NCBI Taxonomy" id="114883"/>
    <lineage>
        <taxon>Bacteria</taxon>
        <taxon>Bacillati</taxon>
        <taxon>Mycoplasmatota</taxon>
        <taxon>Mycoplasmoidales</taxon>
        <taxon>Metamycoplasmataceae</taxon>
        <taxon>Mycoplasmopsis</taxon>
    </lineage>
</organism>
<feature type="transmembrane region" description="Helical" evidence="1">
    <location>
        <begin position="9"/>
        <end position="29"/>
    </location>
</feature>
<sequence>MSQTQKTKYLVLLFLLIIIGCAIILYFVLNFKVQKTLEVKLQAQDQELFTYITKEQREHIHLTNKLFIKNNGYMSELKIKEIIYEEEQFKIIFDIKIDNIIKNNFLDKRAFFILKQQKILDILIAT</sequence>
<keyword evidence="1" id="KW-0812">Transmembrane</keyword>
<keyword evidence="3" id="KW-1185">Reference proteome</keyword>
<evidence type="ECO:0000313" key="3">
    <source>
        <dbReference type="Proteomes" id="UP001059576"/>
    </source>
</evidence>
<accession>A0ABY5J2T2</accession>
<evidence type="ECO:0000313" key="2">
    <source>
        <dbReference type="EMBL" id="UUD36836.1"/>
    </source>
</evidence>
<gene>
    <name evidence="2" type="ORF">NPA09_02975</name>
</gene>
<name>A0ABY5J2T2_9BACT</name>